<name>A0A9Q0MDD3_BLOTA</name>
<comment type="caution">
    <text evidence="6">The sequence shown here is derived from an EMBL/GenBank/DDBJ whole genome shotgun (WGS) entry which is preliminary data.</text>
</comment>
<evidence type="ECO:0000313" key="7">
    <source>
        <dbReference type="Proteomes" id="UP001142055"/>
    </source>
</evidence>
<organism evidence="6 7">
    <name type="scientific">Blomia tropicalis</name>
    <name type="common">Mite</name>
    <dbReference type="NCBI Taxonomy" id="40697"/>
    <lineage>
        <taxon>Eukaryota</taxon>
        <taxon>Metazoa</taxon>
        <taxon>Ecdysozoa</taxon>
        <taxon>Arthropoda</taxon>
        <taxon>Chelicerata</taxon>
        <taxon>Arachnida</taxon>
        <taxon>Acari</taxon>
        <taxon>Acariformes</taxon>
        <taxon>Sarcoptiformes</taxon>
        <taxon>Astigmata</taxon>
        <taxon>Glycyphagoidea</taxon>
        <taxon>Echimyopodidae</taxon>
        <taxon>Blomia</taxon>
    </lineage>
</organism>
<keyword evidence="7" id="KW-1185">Reference proteome</keyword>
<dbReference type="Gene3D" id="3.90.1720.30">
    <property type="entry name" value="PPPDE domains"/>
    <property type="match status" value="1"/>
</dbReference>
<dbReference type="AlphaFoldDB" id="A0A9Q0MDD3"/>
<dbReference type="PANTHER" id="PTHR12378">
    <property type="entry name" value="DESUMOYLATING ISOPEPTIDASE"/>
    <property type="match status" value="1"/>
</dbReference>
<evidence type="ECO:0000256" key="1">
    <source>
        <dbReference type="ARBA" id="ARBA00008140"/>
    </source>
</evidence>
<dbReference type="EMBL" id="JAPWDV010000001">
    <property type="protein sequence ID" value="KAJ6224208.1"/>
    <property type="molecule type" value="Genomic_DNA"/>
</dbReference>
<dbReference type="InterPro" id="IPR008580">
    <property type="entry name" value="PPPDE_dom"/>
</dbReference>
<feature type="region of interest" description="Disordered" evidence="4">
    <location>
        <begin position="402"/>
        <end position="429"/>
    </location>
</feature>
<dbReference type="PANTHER" id="PTHR12378:SF80">
    <property type="entry name" value="IP06716P-RELATED"/>
    <property type="match status" value="1"/>
</dbReference>
<evidence type="ECO:0000259" key="5">
    <source>
        <dbReference type="PROSITE" id="PS51858"/>
    </source>
</evidence>
<keyword evidence="2" id="KW-0645">Protease</keyword>
<dbReference type="SMART" id="SM01179">
    <property type="entry name" value="DUF862"/>
    <property type="match status" value="1"/>
</dbReference>
<dbReference type="PROSITE" id="PS51858">
    <property type="entry name" value="PPPDE"/>
    <property type="match status" value="1"/>
</dbReference>
<dbReference type="GO" id="GO:0016579">
    <property type="term" value="P:protein deubiquitination"/>
    <property type="evidence" value="ECO:0007669"/>
    <property type="project" value="TreeGrafter"/>
</dbReference>
<keyword evidence="3" id="KW-0378">Hydrolase</keyword>
<feature type="domain" description="PPPDE" evidence="5">
    <location>
        <begin position="97"/>
        <end position="242"/>
    </location>
</feature>
<dbReference type="GO" id="GO:0101005">
    <property type="term" value="F:deubiquitinase activity"/>
    <property type="evidence" value="ECO:0007669"/>
    <property type="project" value="TreeGrafter"/>
</dbReference>
<feature type="compositionally biased region" description="Low complexity" evidence="4">
    <location>
        <begin position="402"/>
        <end position="414"/>
    </location>
</feature>
<proteinExistence type="inferred from homology"/>
<sequence length="429" mass="47891">MISNGKDGTKNIDKSINDEMFAKNPNVSFGINVKVIGKDSLHLPPALSTNSTNVSNDNDPKWSNNNESIFDYFNVFNYFNNQSNTKSSPLETIIPPNMVKVNVYGLTYLNRLLEIAQCGIYHSGVEVYGIEWAYGGFELPVSSIYRMDKPRDLVSLSIENKFHFIETIVMGPTNFTRTEIESILIDMGKSEWIGTNYHLLNQNCNSFTDTLCKILCGRSIPTWINRLATTLAKFPYLVQMLPEEYFTPFALRRQMTTTEPTLKSSTIEETVGKIGLNQNFKSNDINNLKTELSQSKTPRFCYCLSSSPSSSPSSSVSSPISSKSILKSIPSNQKLSKTIIVNQQPNLNQKIFEPNKSNGIEPIILSIDERATNITNIDSIESTKSDSTKVALDNINKSDQINDSSSTISSSMSQLINVKSENKDDDGRL</sequence>
<dbReference type="InterPro" id="IPR042266">
    <property type="entry name" value="PPPDE_sf"/>
</dbReference>
<gene>
    <name evidence="6" type="ORF">RDWZM_002753</name>
</gene>
<evidence type="ECO:0000256" key="3">
    <source>
        <dbReference type="ARBA" id="ARBA00022801"/>
    </source>
</evidence>
<evidence type="ECO:0000256" key="4">
    <source>
        <dbReference type="SAM" id="MobiDB-lite"/>
    </source>
</evidence>
<evidence type="ECO:0000313" key="6">
    <source>
        <dbReference type="EMBL" id="KAJ6224208.1"/>
    </source>
</evidence>
<evidence type="ECO:0000256" key="2">
    <source>
        <dbReference type="ARBA" id="ARBA00022670"/>
    </source>
</evidence>
<dbReference type="Proteomes" id="UP001142055">
    <property type="component" value="Chromosome 1"/>
</dbReference>
<protein>
    <recommendedName>
        <fullName evidence="5">PPPDE domain-containing protein</fullName>
    </recommendedName>
</protein>
<comment type="similarity">
    <text evidence="1">Belongs to the DeSI family.</text>
</comment>
<accession>A0A9Q0MDD3</accession>
<reference evidence="6" key="1">
    <citation type="submission" date="2022-12" db="EMBL/GenBank/DDBJ databases">
        <title>Genome assemblies of Blomia tropicalis.</title>
        <authorList>
            <person name="Cui Y."/>
        </authorList>
    </citation>
    <scope>NUCLEOTIDE SEQUENCE</scope>
    <source>
        <tissue evidence="6">Adult mites</tissue>
    </source>
</reference>
<dbReference type="GO" id="GO:0006508">
    <property type="term" value="P:proteolysis"/>
    <property type="evidence" value="ECO:0007669"/>
    <property type="project" value="UniProtKB-KW"/>
</dbReference>
<feature type="compositionally biased region" description="Basic and acidic residues" evidence="4">
    <location>
        <begin position="420"/>
        <end position="429"/>
    </location>
</feature>
<dbReference type="Pfam" id="PF05903">
    <property type="entry name" value="Peptidase_C97"/>
    <property type="match status" value="1"/>
</dbReference>